<dbReference type="PROSITE" id="PS50042">
    <property type="entry name" value="CNMP_BINDING_3"/>
    <property type="match status" value="1"/>
</dbReference>
<feature type="signal peptide" evidence="1">
    <location>
        <begin position="1"/>
        <end position="21"/>
    </location>
</feature>
<dbReference type="AlphaFoldDB" id="A0A518KDK6"/>
<accession>A0A518KDK6</accession>
<keyword evidence="4" id="KW-1185">Reference proteome</keyword>
<keyword evidence="3" id="KW-0255">Endonuclease</keyword>
<name>A0A518KDK6_9BACT</name>
<proteinExistence type="predicted"/>
<evidence type="ECO:0000259" key="2">
    <source>
        <dbReference type="PROSITE" id="PS50042"/>
    </source>
</evidence>
<organism evidence="3 4">
    <name type="scientific">Botrimarina mediterranea</name>
    <dbReference type="NCBI Taxonomy" id="2528022"/>
    <lineage>
        <taxon>Bacteria</taxon>
        <taxon>Pseudomonadati</taxon>
        <taxon>Planctomycetota</taxon>
        <taxon>Planctomycetia</taxon>
        <taxon>Pirellulales</taxon>
        <taxon>Lacipirellulaceae</taxon>
        <taxon>Botrimarina</taxon>
    </lineage>
</organism>
<dbReference type="GO" id="GO:0004527">
    <property type="term" value="F:exonuclease activity"/>
    <property type="evidence" value="ECO:0007669"/>
    <property type="project" value="UniProtKB-KW"/>
</dbReference>
<protein>
    <submittedName>
        <fullName evidence="3">Endonuclease/Exonuclease/phosphatase family protein</fullName>
    </submittedName>
</protein>
<gene>
    <name evidence="3" type="ORF">Spa11_41040</name>
</gene>
<dbReference type="SUPFAM" id="SSF56219">
    <property type="entry name" value="DNase I-like"/>
    <property type="match status" value="1"/>
</dbReference>
<dbReference type="Proteomes" id="UP000316426">
    <property type="component" value="Chromosome"/>
</dbReference>
<evidence type="ECO:0000313" key="4">
    <source>
        <dbReference type="Proteomes" id="UP000316426"/>
    </source>
</evidence>
<keyword evidence="3" id="KW-0378">Hydrolase</keyword>
<evidence type="ECO:0000313" key="3">
    <source>
        <dbReference type="EMBL" id="QDV75881.1"/>
    </source>
</evidence>
<dbReference type="EMBL" id="CP036349">
    <property type="protein sequence ID" value="QDV75881.1"/>
    <property type="molecule type" value="Genomic_DNA"/>
</dbReference>
<feature type="domain" description="Cyclic nucleotide-binding" evidence="2">
    <location>
        <begin position="184"/>
        <end position="243"/>
    </location>
</feature>
<keyword evidence="1" id="KW-0732">Signal</keyword>
<dbReference type="InterPro" id="IPR036691">
    <property type="entry name" value="Endo/exonu/phosph_ase_sf"/>
</dbReference>
<dbReference type="GO" id="GO:0004519">
    <property type="term" value="F:endonuclease activity"/>
    <property type="evidence" value="ECO:0007669"/>
    <property type="project" value="UniProtKB-KW"/>
</dbReference>
<dbReference type="KEGG" id="bmei:Spa11_41040"/>
<dbReference type="Gene3D" id="3.60.10.10">
    <property type="entry name" value="Endonuclease/exonuclease/phosphatase"/>
    <property type="match status" value="1"/>
</dbReference>
<dbReference type="RefSeq" id="WP_145116038.1">
    <property type="nucleotide sequence ID" value="NZ_CP036349.1"/>
</dbReference>
<dbReference type="InterPro" id="IPR000595">
    <property type="entry name" value="cNMP-bd_dom"/>
</dbReference>
<sequence length="518" mass="54062" precursor="true">MSQVIRVAVLCALLAPVVASAQLRVVTYNTLDKPFDSTDLALARTVFEAIATTPRNGIAKRPDVIGLQEQRTIAAGVSTASQLADALNDLFGVSSYQVAISGSGNDLIAAVYDSASVSLEANVNVFTTGPRPTRRLEFQPVGYTSSDATFYNYVSHLKAGSAAADRNLRAEEAERLRNNADALGAGVNIVYSGDFNIYSNNESTYLNLTASGNGEAFDPLALLSWPSAANAQHLTQSTRTTSIGDGGATGGNDDRFDLQLVTSSLLDGEGLSYIGPTSTGMSGLEHSYQAFGNDGVSYNQRINNTFVGRSQPAAVLNALHDFSDHLPVIADYQLPAVLGYALDEIPLTLEQGEEFALGLTVTNDADVVAAVGADELDFSISTSGSITGAFAGVAAALSAGLSYDLSLDTSTLGLRSGMLTISSLSQAAENSLVQVPISFEVIAAALAGDYNNDGRVDAADYTVWRDGNSPDDTQAGYDVWAANYGASIPQSTSVPEPTSVLMMLALLVGSAGRTARVA</sequence>
<keyword evidence="3" id="KW-0269">Exonuclease</keyword>
<keyword evidence="3" id="KW-0540">Nuclease</keyword>
<feature type="chain" id="PRO_5022146655" evidence="1">
    <location>
        <begin position="22"/>
        <end position="518"/>
    </location>
</feature>
<reference evidence="3 4" key="1">
    <citation type="submission" date="2019-02" db="EMBL/GenBank/DDBJ databases">
        <title>Deep-cultivation of Planctomycetes and their phenomic and genomic characterization uncovers novel biology.</title>
        <authorList>
            <person name="Wiegand S."/>
            <person name="Jogler M."/>
            <person name="Boedeker C."/>
            <person name="Pinto D."/>
            <person name="Vollmers J."/>
            <person name="Rivas-Marin E."/>
            <person name="Kohn T."/>
            <person name="Peeters S.H."/>
            <person name="Heuer A."/>
            <person name="Rast P."/>
            <person name="Oberbeckmann S."/>
            <person name="Bunk B."/>
            <person name="Jeske O."/>
            <person name="Meyerdierks A."/>
            <person name="Storesund J.E."/>
            <person name="Kallscheuer N."/>
            <person name="Luecker S."/>
            <person name="Lage O.M."/>
            <person name="Pohl T."/>
            <person name="Merkel B.J."/>
            <person name="Hornburger P."/>
            <person name="Mueller R.-W."/>
            <person name="Bruemmer F."/>
            <person name="Labrenz M."/>
            <person name="Spormann A.M."/>
            <person name="Op den Camp H."/>
            <person name="Overmann J."/>
            <person name="Amann R."/>
            <person name="Jetten M.S.M."/>
            <person name="Mascher T."/>
            <person name="Medema M.H."/>
            <person name="Devos D.P."/>
            <person name="Kaster A.-K."/>
            <person name="Ovreas L."/>
            <person name="Rohde M."/>
            <person name="Galperin M.Y."/>
            <person name="Jogler C."/>
        </authorList>
    </citation>
    <scope>NUCLEOTIDE SEQUENCE [LARGE SCALE GENOMIC DNA]</scope>
    <source>
        <strain evidence="3 4">Spa11</strain>
    </source>
</reference>
<evidence type="ECO:0000256" key="1">
    <source>
        <dbReference type="SAM" id="SignalP"/>
    </source>
</evidence>